<feature type="compositionally biased region" description="Acidic residues" evidence="1">
    <location>
        <begin position="144"/>
        <end position="161"/>
    </location>
</feature>
<keyword evidence="3" id="KW-1185">Reference proteome</keyword>
<dbReference type="Gene3D" id="1.10.287.2900">
    <property type="match status" value="1"/>
</dbReference>
<evidence type="ECO:0000313" key="3">
    <source>
        <dbReference type="Proteomes" id="UP000750711"/>
    </source>
</evidence>
<organism evidence="2 3">
    <name type="scientific">Trichoglossum hirsutum</name>
    <dbReference type="NCBI Taxonomy" id="265104"/>
    <lineage>
        <taxon>Eukaryota</taxon>
        <taxon>Fungi</taxon>
        <taxon>Dikarya</taxon>
        <taxon>Ascomycota</taxon>
        <taxon>Pezizomycotina</taxon>
        <taxon>Geoglossomycetes</taxon>
        <taxon>Geoglossales</taxon>
        <taxon>Geoglossaceae</taxon>
        <taxon>Trichoglossum</taxon>
    </lineage>
</organism>
<dbReference type="EMBL" id="JAGHQM010001718">
    <property type="protein sequence ID" value="KAH0552897.1"/>
    <property type="molecule type" value="Genomic_DNA"/>
</dbReference>
<name>A0A9P8L755_9PEZI</name>
<proteinExistence type="predicted"/>
<dbReference type="AlphaFoldDB" id="A0A9P8L755"/>
<reference evidence="2" key="1">
    <citation type="submission" date="2021-03" db="EMBL/GenBank/DDBJ databases">
        <title>Comparative genomics and phylogenomic investigation of the class Geoglossomycetes provide insights into ecological specialization and systematics.</title>
        <authorList>
            <person name="Melie T."/>
            <person name="Pirro S."/>
            <person name="Miller A.N."/>
            <person name="Quandt A."/>
        </authorList>
    </citation>
    <scope>NUCLEOTIDE SEQUENCE</scope>
    <source>
        <strain evidence="2">CAQ_001_2017</strain>
    </source>
</reference>
<gene>
    <name evidence="2" type="ORF">GP486_006904</name>
</gene>
<protein>
    <submittedName>
        <fullName evidence="2">Uncharacterized protein</fullName>
    </submittedName>
</protein>
<evidence type="ECO:0000313" key="2">
    <source>
        <dbReference type="EMBL" id="KAH0552897.1"/>
    </source>
</evidence>
<evidence type="ECO:0000256" key="1">
    <source>
        <dbReference type="SAM" id="MobiDB-lite"/>
    </source>
</evidence>
<comment type="caution">
    <text evidence="2">The sequence shown here is derived from an EMBL/GenBank/DDBJ whole genome shotgun (WGS) entry which is preliminary data.</text>
</comment>
<feature type="region of interest" description="Disordered" evidence="1">
    <location>
        <begin position="77"/>
        <end position="172"/>
    </location>
</feature>
<accession>A0A9P8L755</accession>
<dbReference type="Proteomes" id="UP000750711">
    <property type="component" value="Unassembled WGS sequence"/>
</dbReference>
<sequence length="215" mass="23132">MFRPASRIIILRQSLLRRSTSFDASPGISRRLISSTASPAQKGRGWKSSALRWGLAIAGVYYYSTSDVFAESAKISQRPPASSSSSSSGGGSGSSSSITEAEPEPLTIESLSPERRKSSRSPPAEQDGQTALAENRSILKEPMEGEEDASSEVQELEEEAEGQGAFNPETGEINWDCPCLGEACKIASESTPRYTARSWTKTIKETPRPVAVVEL</sequence>